<feature type="transmembrane region" description="Helical" evidence="8">
    <location>
        <begin position="252"/>
        <end position="276"/>
    </location>
</feature>
<evidence type="ECO:0000256" key="5">
    <source>
        <dbReference type="ARBA" id="ARBA00022989"/>
    </source>
</evidence>
<sequence>MAAYEIALLVTSIAILGAVVLPRVLADKPMSFPLLYVGLGALVFALPTGVTVPDPVSQPNATRRLTEFVIIISLMGAGLKLDRPFDWQGWSPTWRLLALTMPLTILAVSVLGWGVLGLSLPVAVLLGAVVSPTDPVLASSVEATPPASSVDEEIDPTDQEGEIRFALTSEAGLNDGLAFPFTYLAILMAGESLDLSRSGWLVEWIGFYVIYKIGVGIIGGAVVGYLIARFIFGRPSSSQLSRVMEGAEALAATLFAYAATELVAGYGFIAVFVAALTLRHYEWEHAYYEKLHDFAVLVERLLMATVLVLFGGVLVQGLLAPLTPAYVAVGLVILLVVRPIAGLLASVGTDQLFAERAVIAAFGIRGIGSFFYLAYALNSASLREYELIVAAEELWALLGFIVLASLLVHGISAALVVNTLDEMREVPDDETGDGATADDD</sequence>
<comment type="caution">
    <text evidence="10">The sequence shown here is derived from an EMBL/GenBank/DDBJ whole genome shotgun (WGS) entry which is preliminary data.</text>
</comment>
<name>A0A8J8CA04_9EURY</name>
<dbReference type="AlphaFoldDB" id="A0A8J8CA04"/>
<feature type="transmembrane region" description="Helical" evidence="8">
    <location>
        <begin position="357"/>
        <end position="375"/>
    </location>
</feature>
<evidence type="ECO:0000256" key="1">
    <source>
        <dbReference type="ARBA" id="ARBA00004651"/>
    </source>
</evidence>
<feature type="transmembrane region" description="Helical" evidence="8">
    <location>
        <begin position="297"/>
        <end position="319"/>
    </location>
</feature>
<dbReference type="EMBL" id="RKLQ01000006">
    <property type="protein sequence ID" value="MBX0305892.1"/>
    <property type="molecule type" value="Genomic_DNA"/>
</dbReference>
<keyword evidence="11" id="KW-1185">Reference proteome</keyword>
<evidence type="ECO:0000256" key="8">
    <source>
        <dbReference type="SAM" id="Phobius"/>
    </source>
</evidence>
<dbReference type="PANTHER" id="PTHR32507:SF8">
    <property type="entry name" value="CNH1P"/>
    <property type="match status" value="1"/>
</dbReference>
<feature type="domain" description="Cation/H+ exchanger transmembrane" evidence="9">
    <location>
        <begin position="32"/>
        <end position="417"/>
    </location>
</feature>
<keyword evidence="2" id="KW-0813">Transport</keyword>
<evidence type="ECO:0000259" key="9">
    <source>
        <dbReference type="Pfam" id="PF00999"/>
    </source>
</evidence>
<feature type="transmembrane region" description="Helical" evidence="8">
    <location>
        <begin position="64"/>
        <end position="81"/>
    </location>
</feature>
<dbReference type="PANTHER" id="PTHR32507">
    <property type="entry name" value="NA(+)/H(+) ANTIPORTER 1"/>
    <property type="match status" value="1"/>
</dbReference>
<comment type="subcellular location">
    <subcellularLocation>
        <location evidence="1">Cell membrane</location>
        <topology evidence="1">Multi-pass membrane protein</topology>
    </subcellularLocation>
</comment>
<evidence type="ECO:0000256" key="7">
    <source>
        <dbReference type="ARBA" id="ARBA00023136"/>
    </source>
</evidence>
<keyword evidence="5 8" id="KW-1133">Transmembrane helix</keyword>
<dbReference type="RefSeq" id="WP_220590082.1">
    <property type="nucleotide sequence ID" value="NZ_RKLQ01000006.1"/>
</dbReference>
<feature type="transmembrane region" description="Helical" evidence="8">
    <location>
        <begin position="33"/>
        <end position="52"/>
    </location>
</feature>
<gene>
    <name evidence="10" type="ORF">EGD98_19795</name>
</gene>
<accession>A0A8J8CA04</accession>
<evidence type="ECO:0000313" key="11">
    <source>
        <dbReference type="Proteomes" id="UP000783863"/>
    </source>
</evidence>
<dbReference type="Proteomes" id="UP000783863">
    <property type="component" value="Unassembled WGS sequence"/>
</dbReference>
<feature type="transmembrane region" description="Helical" evidence="8">
    <location>
        <begin position="6"/>
        <end position="26"/>
    </location>
</feature>
<keyword evidence="7 8" id="KW-0472">Membrane</keyword>
<dbReference type="Pfam" id="PF00999">
    <property type="entry name" value="Na_H_Exchanger"/>
    <property type="match status" value="1"/>
</dbReference>
<feature type="transmembrane region" description="Helical" evidence="8">
    <location>
        <begin position="93"/>
        <end position="116"/>
    </location>
</feature>
<dbReference type="GO" id="GO:0015297">
    <property type="term" value="F:antiporter activity"/>
    <property type="evidence" value="ECO:0007669"/>
    <property type="project" value="UniProtKB-KW"/>
</dbReference>
<feature type="transmembrane region" description="Helical" evidence="8">
    <location>
        <begin position="208"/>
        <end position="232"/>
    </location>
</feature>
<dbReference type="InterPro" id="IPR006153">
    <property type="entry name" value="Cation/H_exchanger_TM"/>
</dbReference>
<dbReference type="GO" id="GO:1902600">
    <property type="term" value="P:proton transmembrane transport"/>
    <property type="evidence" value="ECO:0007669"/>
    <property type="project" value="InterPro"/>
</dbReference>
<dbReference type="GO" id="GO:0005886">
    <property type="term" value="C:plasma membrane"/>
    <property type="evidence" value="ECO:0007669"/>
    <property type="project" value="UniProtKB-SubCell"/>
</dbReference>
<keyword evidence="3" id="KW-0050">Antiport</keyword>
<feature type="transmembrane region" description="Helical" evidence="8">
    <location>
        <begin position="325"/>
        <end position="345"/>
    </location>
</feature>
<evidence type="ECO:0000256" key="6">
    <source>
        <dbReference type="ARBA" id="ARBA00023065"/>
    </source>
</evidence>
<keyword evidence="4 8" id="KW-0812">Transmembrane</keyword>
<evidence type="ECO:0000256" key="2">
    <source>
        <dbReference type="ARBA" id="ARBA00022448"/>
    </source>
</evidence>
<keyword evidence="6" id="KW-0406">Ion transport</keyword>
<organism evidence="10 11">
    <name type="scientific">Haloarcula salinisoli</name>
    <dbReference type="NCBI Taxonomy" id="2487746"/>
    <lineage>
        <taxon>Archaea</taxon>
        <taxon>Methanobacteriati</taxon>
        <taxon>Methanobacteriota</taxon>
        <taxon>Stenosarchaea group</taxon>
        <taxon>Halobacteria</taxon>
        <taxon>Halobacteriales</taxon>
        <taxon>Haloarculaceae</taxon>
        <taxon>Haloarcula</taxon>
    </lineage>
</organism>
<proteinExistence type="predicted"/>
<evidence type="ECO:0000313" key="10">
    <source>
        <dbReference type="EMBL" id="MBX0305892.1"/>
    </source>
</evidence>
<evidence type="ECO:0000256" key="3">
    <source>
        <dbReference type="ARBA" id="ARBA00022449"/>
    </source>
</evidence>
<reference evidence="10" key="1">
    <citation type="submission" date="2021-06" db="EMBL/GenBank/DDBJ databases">
        <title>Halomicroarcula sp. F24A a new haloarchaeum isolated from saline soil.</title>
        <authorList>
            <person name="Duran-Viseras A."/>
            <person name="Sanchez-Porro C."/>
            <person name="Ventosa A."/>
        </authorList>
    </citation>
    <scope>NUCLEOTIDE SEQUENCE</scope>
    <source>
        <strain evidence="10">F24A</strain>
    </source>
</reference>
<evidence type="ECO:0000256" key="4">
    <source>
        <dbReference type="ARBA" id="ARBA00022692"/>
    </source>
</evidence>
<feature type="transmembrane region" description="Helical" evidence="8">
    <location>
        <begin position="395"/>
        <end position="417"/>
    </location>
</feature>
<protein>
    <submittedName>
        <fullName evidence="10">Cation:proton antiporter</fullName>
    </submittedName>
</protein>